<dbReference type="PANTHER" id="PTHR43406:SF1">
    <property type="entry name" value="TRYPTOPHAN SYNTHASE ALPHA CHAIN, CHLOROPLASTIC"/>
    <property type="match status" value="1"/>
</dbReference>
<evidence type="ECO:0000256" key="4">
    <source>
        <dbReference type="ARBA" id="ARBA00022822"/>
    </source>
</evidence>
<dbReference type="RefSeq" id="WP_155035028.1">
    <property type="nucleotide sequence ID" value="NZ_JBHTIG010000045.1"/>
</dbReference>
<evidence type="ECO:0000256" key="7">
    <source>
        <dbReference type="ARBA" id="ARBA00049047"/>
    </source>
</evidence>
<evidence type="ECO:0000256" key="8">
    <source>
        <dbReference type="HAMAP-Rule" id="MF_00131"/>
    </source>
</evidence>
<feature type="active site" description="Proton acceptor" evidence="8">
    <location>
        <position position="58"/>
    </location>
</feature>
<dbReference type="GO" id="GO:0005829">
    <property type="term" value="C:cytosol"/>
    <property type="evidence" value="ECO:0007669"/>
    <property type="project" value="TreeGrafter"/>
</dbReference>
<keyword evidence="3 8" id="KW-0028">Amino-acid biosynthesis</keyword>
<keyword evidence="11" id="KW-1185">Reference proteome</keyword>
<dbReference type="InterPro" id="IPR011060">
    <property type="entry name" value="RibuloseP-bd_barrel"/>
</dbReference>
<keyword evidence="5 8" id="KW-0057">Aromatic amino acid biosynthesis</keyword>
<dbReference type="CDD" id="cd04724">
    <property type="entry name" value="Tryptophan_synthase_alpha"/>
    <property type="match status" value="1"/>
</dbReference>
<proteinExistence type="inferred from homology"/>
<dbReference type="InterPro" id="IPR002028">
    <property type="entry name" value="Trp_synthase_suA"/>
</dbReference>
<sequence>MNNRINTLFETKKSNILSIYFTAGYPALEDTMTILKNLDTAGVDLVEIGIPFSDPLADGPVIQNSSEQALRNGMTVAKLFDQLENIRQTVHIPIILMGYLNPVMRYGIEAFIAKCSEIGIDGIILPDLPMDYYLSHFKAPCERYNVKNIMLISNDTSIKRVREIDEQTNGFIYLVSSNGTTGSNKSLETQQDYYKHIQGLELKNPILIGFGVRDKQTYELTNQYSSGAIIGTAFMKHINEQGIDVSSIQSFINSIR</sequence>
<dbReference type="UniPathway" id="UPA00035">
    <property type="reaction ID" value="UER00044"/>
</dbReference>
<comment type="similarity">
    <text evidence="8 9">Belongs to the TrpA family.</text>
</comment>
<evidence type="ECO:0000256" key="9">
    <source>
        <dbReference type="RuleBase" id="RU003662"/>
    </source>
</evidence>
<reference evidence="10 11" key="1">
    <citation type="journal article" date="2006" name="Int. J. Syst. Evol. Microbiol.">
        <title>Myroides pelagicus sp. nov., isolated from seawater in Thailand.</title>
        <authorList>
            <person name="Yoon J."/>
            <person name="Maneerat S."/>
            <person name="Kawai F."/>
            <person name="Yokota A."/>
        </authorList>
    </citation>
    <scope>NUCLEOTIDE SEQUENCE [LARGE SCALE GENOMIC DNA]</scope>
    <source>
        <strain evidence="10 11">SM1T</strain>
    </source>
</reference>
<evidence type="ECO:0000256" key="6">
    <source>
        <dbReference type="ARBA" id="ARBA00023239"/>
    </source>
</evidence>
<organism evidence="10 11">
    <name type="scientific">Myroides pelagicus</name>
    <dbReference type="NCBI Taxonomy" id="270914"/>
    <lineage>
        <taxon>Bacteria</taxon>
        <taxon>Pseudomonadati</taxon>
        <taxon>Bacteroidota</taxon>
        <taxon>Flavobacteriia</taxon>
        <taxon>Flavobacteriales</taxon>
        <taxon>Flavobacteriaceae</taxon>
        <taxon>Myroides</taxon>
    </lineage>
</organism>
<keyword evidence="4 8" id="KW-0822">Tryptophan biosynthesis</keyword>
<dbReference type="EMBL" id="WMJY01000005">
    <property type="protein sequence ID" value="MTH29046.1"/>
    <property type="molecule type" value="Genomic_DNA"/>
</dbReference>
<dbReference type="SUPFAM" id="SSF51366">
    <property type="entry name" value="Ribulose-phoshate binding barrel"/>
    <property type="match status" value="1"/>
</dbReference>
<protein>
    <recommendedName>
        <fullName evidence="8">Tryptophan synthase alpha chain</fullName>
        <ecNumber evidence="8">4.2.1.20</ecNumber>
    </recommendedName>
</protein>
<evidence type="ECO:0000256" key="5">
    <source>
        <dbReference type="ARBA" id="ARBA00023141"/>
    </source>
</evidence>
<name>A0A7K1GJQ5_9FLAO</name>
<dbReference type="InterPro" id="IPR018204">
    <property type="entry name" value="Trp_synthase_alpha_AS"/>
</dbReference>
<evidence type="ECO:0000313" key="11">
    <source>
        <dbReference type="Proteomes" id="UP000488936"/>
    </source>
</evidence>
<dbReference type="HAMAP" id="MF_00131">
    <property type="entry name" value="Trp_synth_alpha"/>
    <property type="match status" value="1"/>
</dbReference>
<dbReference type="Gene3D" id="3.20.20.70">
    <property type="entry name" value="Aldolase class I"/>
    <property type="match status" value="1"/>
</dbReference>
<dbReference type="InterPro" id="IPR013785">
    <property type="entry name" value="Aldolase_TIM"/>
</dbReference>
<dbReference type="EC" id="4.2.1.20" evidence="8"/>
<dbReference type="GO" id="GO:0004834">
    <property type="term" value="F:tryptophan synthase activity"/>
    <property type="evidence" value="ECO:0007669"/>
    <property type="project" value="UniProtKB-UniRule"/>
</dbReference>
<dbReference type="PANTHER" id="PTHR43406">
    <property type="entry name" value="TRYPTOPHAN SYNTHASE, ALPHA CHAIN"/>
    <property type="match status" value="1"/>
</dbReference>
<evidence type="ECO:0000256" key="3">
    <source>
        <dbReference type="ARBA" id="ARBA00022605"/>
    </source>
</evidence>
<accession>A0A7K1GJQ5</accession>
<dbReference type="Pfam" id="PF00290">
    <property type="entry name" value="Trp_syntA"/>
    <property type="match status" value="1"/>
</dbReference>
<feature type="active site" description="Proton acceptor" evidence="8">
    <location>
        <position position="47"/>
    </location>
</feature>
<dbReference type="OrthoDB" id="9804578at2"/>
<evidence type="ECO:0000313" key="10">
    <source>
        <dbReference type="EMBL" id="MTH29046.1"/>
    </source>
</evidence>
<keyword evidence="6 8" id="KW-0456">Lyase</keyword>
<comment type="subunit">
    <text evidence="2 8">Tetramer of two alpha and two beta chains.</text>
</comment>
<comment type="caution">
    <text evidence="10">The sequence shown here is derived from an EMBL/GenBank/DDBJ whole genome shotgun (WGS) entry which is preliminary data.</text>
</comment>
<dbReference type="AlphaFoldDB" id="A0A7K1GJQ5"/>
<gene>
    <name evidence="8" type="primary">trpA</name>
    <name evidence="10" type="ORF">GJV77_03820</name>
</gene>
<dbReference type="Proteomes" id="UP000488936">
    <property type="component" value="Unassembled WGS sequence"/>
</dbReference>
<comment type="catalytic activity">
    <reaction evidence="7 8">
        <text>(1S,2R)-1-C-(indol-3-yl)glycerol 3-phosphate + L-serine = D-glyceraldehyde 3-phosphate + L-tryptophan + H2O</text>
        <dbReference type="Rhea" id="RHEA:10532"/>
        <dbReference type="ChEBI" id="CHEBI:15377"/>
        <dbReference type="ChEBI" id="CHEBI:33384"/>
        <dbReference type="ChEBI" id="CHEBI:57912"/>
        <dbReference type="ChEBI" id="CHEBI:58866"/>
        <dbReference type="ChEBI" id="CHEBI:59776"/>
        <dbReference type="EC" id="4.2.1.20"/>
    </reaction>
</comment>
<dbReference type="PROSITE" id="PS00167">
    <property type="entry name" value="TRP_SYNTHASE_ALPHA"/>
    <property type="match status" value="1"/>
</dbReference>
<evidence type="ECO:0000256" key="2">
    <source>
        <dbReference type="ARBA" id="ARBA00011270"/>
    </source>
</evidence>
<dbReference type="NCBIfam" id="TIGR00262">
    <property type="entry name" value="trpA"/>
    <property type="match status" value="1"/>
</dbReference>
<comment type="pathway">
    <text evidence="1 8">Amino-acid biosynthesis; L-tryptophan biosynthesis; L-tryptophan from chorismate: step 5/5.</text>
</comment>
<comment type="function">
    <text evidence="8">The alpha subunit is responsible for the aldol cleavage of indoleglycerol phosphate to indole and glyceraldehyde 3-phosphate.</text>
</comment>
<evidence type="ECO:0000256" key="1">
    <source>
        <dbReference type="ARBA" id="ARBA00004733"/>
    </source>
</evidence>